<keyword evidence="7" id="KW-1185">Reference proteome</keyword>
<dbReference type="GO" id="GO:0102208">
    <property type="term" value="F:2-polyprenyl-6-hydroxyphenol methylase activity"/>
    <property type="evidence" value="ECO:0007669"/>
    <property type="project" value="UniProtKB-EC"/>
</dbReference>
<feature type="domain" description="Methyltransferase" evidence="5">
    <location>
        <begin position="112"/>
        <end position="200"/>
    </location>
</feature>
<dbReference type="RefSeq" id="WP_397674537.1">
    <property type="nucleotide sequence ID" value="NZ_JBIRFW010000018.1"/>
</dbReference>
<dbReference type="GO" id="GO:0032259">
    <property type="term" value="P:methylation"/>
    <property type="evidence" value="ECO:0007669"/>
    <property type="project" value="UniProtKB-KW"/>
</dbReference>
<gene>
    <name evidence="6" type="ORF">ACH4GP_24420</name>
</gene>
<comment type="caution">
    <text evidence="6">The sequence shown here is derived from an EMBL/GenBank/DDBJ whole genome shotgun (WGS) entry which is preliminary data.</text>
</comment>
<dbReference type="EMBL" id="JBIRGH010000016">
    <property type="protein sequence ID" value="MFH8587506.1"/>
    <property type="molecule type" value="Genomic_DNA"/>
</dbReference>
<dbReference type="EC" id="2.1.1.222" evidence="6"/>
<protein>
    <submittedName>
        <fullName evidence="6">Class I SAM-dependent methyltransferase</fullName>
        <ecNumber evidence="6">2.1.1.222</ecNumber>
        <ecNumber evidence="6">2.1.1.64</ecNumber>
    </submittedName>
</protein>
<dbReference type="SUPFAM" id="SSF53335">
    <property type="entry name" value="S-adenosyl-L-methionine-dependent methyltransferases"/>
    <property type="match status" value="1"/>
</dbReference>
<name>A0ABW7RHF7_9ACTN</name>
<evidence type="ECO:0000259" key="5">
    <source>
        <dbReference type="Pfam" id="PF13649"/>
    </source>
</evidence>
<evidence type="ECO:0000313" key="7">
    <source>
        <dbReference type="Proteomes" id="UP001610990"/>
    </source>
</evidence>
<dbReference type="InterPro" id="IPR041698">
    <property type="entry name" value="Methyltransf_25"/>
</dbReference>
<evidence type="ECO:0000256" key="2">
    <source>
        <dbReference type="ARBA" id="ARBA00022679"/>
    </source>
</evidence>
<dbReference type="CDD" id="cd02440">
    <property type="entry name" value="AdoMet_MTases"/>
    <property type="match status" value="1"/>
</dbReference>
<proteinExistence type="predicted"/>
<organism evidence="6 7">
    <name type="scientific">Streptomyces celluloflavus</name>
    <dbReference type="NCBI Taxonomy" id="58344"/>
    <lineage>
        <taxon>Bacteria</taxon>
        <taxon>Bacillati</taxon>
        <taxon>Actinomycetota</taxon>
        <taxon>Actinomycetes</taxon>
        <taxon>Kitasatosporales</taxon>
        <taxon>Streptomycetaceae</taxon>
        <taxon>Streptomyces</taxon>
    </lineage>
</organism>
<reference evidence="6 7" key="1">
    <citation type="submission" date="2024-10" db="EMBL/GenBank/DDBJ databases">
        <title>The Natural Products Discovery Center: Release of the First 8490 Sequenced Strains for Exploring Actinobacteria Biosynthetic Diversity.</title>
        <authorList>
            <person name="Kalkreuter E."/>
            <person name="Kautsar S.A."/>
            <person name="Yang D."/>
            <person name="Bader C.D."/>
            <person name="Teijaro C.N."/>
            <person name="Fluegel L."/>
            <person name="Davis C.M."/>
            <person name="Simpson J.R."/>
            <person name="Lauterbach L."/>
            <person name="Steele A.D."/>
            <person name="Gui C."/>
            <person name="Meng S."/>
            <person name="Li G."/>
            <person name="Viehrig K."/>
            <person name="Ye F."/>
            <person name="Su P."/>
            <person name="Kiefer A.F."/>
            <person name="Nichols A."/>
            <person name="Cepeda A.J."/>
            <person name="Yan W."/>
            <person name="Fan B."/>
            <person name="Jiang Y."/>
            <person name="Adhikari A."/>
            <person name="Zheng C.-J."/>
            <person name="Schuster L."/>
            <person name="Cowan T.M."/>
            <person name="Smanski M.J."/>
            <person name="Chevrette M.G."/>
            <person name="De Carvalho L.P.S."/>
            <person name="Shen B."/>
        </authorList>
    </citation>
    <scope>NUCLEOTIDE SEQUENCE [LARGE SCALE GENOMIC DNA]</scope>
    <source>
        <strain evidence="6 7">NPDC018013</strain>
    </source>
</reference>
<dbReference type="PANTHER" id="PTHR43464">
    <property type="entry name" value="METHYLTRANSFERASE"/>
    <property type="match status" value="1"/>
</dbReference>
<evidence type="ECO:0000256" key="1">
    <source>
        <dbReference type="ARBA" id="ARBA00022603"/>
    </source>
</evidence>
<feature type="region of interest" description="Disordered" evidence="4">
    <location>
        <begin position="1"/>
        <end position="29"/>
    </location>
</feature>
<dbReference type="PANTHER" id="PTHR43464:SF19">
    <property type="entry name" value="UBIQUINONE BIOSYNTHESIS O-METHYLTRANSFERASE, MITOCHONDRIAL"/>
    <property type="match status" value="1"/>
</dbReference>
<dbReference type="Proteomes" id="UP001610990">
    <property type="component" value="Unassembled WGS sequence"/>
</dbReference>
<keyword evidence="3" id="KW-0949">S-adenosyl-L-methionine</keyword>
<dbReference type="GO" id="GO:0061542">
    <property type="term" value="F:3-demethylubiquinol 3-O-methyltransferase activity"/>
    <property type="evidence" value="ECO:0007669"/>
    <property type="project" value="UniProtKB-EC"/>
</dbReference>
<dbReference type="Pfam" id="PF13649">
    <property type="entry name" value="Methyltransf_25"/>
    <property type="match status" value="1"/>
</dbReference>
<dbReference type="InterPro" id="IPR029063">
    <property type="entry name" value="SAM-dependent_MTases_sf"/>
</dbReference>
<dbReference type="EC" id="2.1.1.64" evidence="6"/>
<evidence type="ECO:0000256" key="4">
    <source>
        <dbReference type="SAM" id="MobiDB-lite"/>
    </source>
</evidence>
<evidence type="ECO:0000313" key="6">
    <source>
        <dbReference type="EMBL" id="MFH8587506.1"/>
    </source>
</evidence>
<sequence>MLLPEDLSSQNVSGEGAGEAGGSDAVRPGRRRSCACAADGIRRPPAEGAAPDPFGQAVLCCHTVGARAGHSFVTYEWSDGLVQHEDAAKYFAGPVAWHPLDRHACIRATGRILDVGCGPGRHACALRRAGHDVTGVDASPGAVRVAVARGIDARTAQVERLPGGLGLFDTILLLGNNLSLLGPPDRARSVLTALAAAAAPGAALWGRATPPRTFDAPAHRPATPSAVRIRHADITGPWRPYHLPTPREITSAAEKTPWSLRGITHHGTSCLVELTLPRGPVVT</sequence>
<dbReference type="Gene3D" id="3.40.50.150">
    <property type="entry name" value="Vaccinia Virus protein VP39"/>
    <property type="match status" value="1"/>
</dbReference>
<keyword evidence="2 6" id="KW-0808">Transferase</keyword>
<evidence type="ECO:0000256" key="3">
    <source>
        <dbReference type="ARBA" id="ARBA00022691"/>
    </source>
</evidence>
<accession>A0ABW7RHF7</accession>
<keyword evidence="1 6" id="KW-0489">Methyltransferase</keyword>